<keyword evidence="4" id="KW-0804">Transcription</keyword>
<evidence type="ECO:0000256" key="2">
    <source>
        <dbReference type="ARBA" id="ARBA00023015"/>
    </source>
</evidence>
<dbReference type="GO" id="GO:0003677">
    <property type="term" value="F:DNA binding"/>
    <property type="evidence" value="ECO:0007669"/>
    <property type="project" value="UniProtKB-KW"/>
</dbReference>
<feature type="compositionally biased region" description="Low complexity" evidence="6">
    <location>
        <begin position="648"/>
        <end position="658"/>
    </location>
</feature>
<dbReference type="Pfam" id="PF14733">
    <property type="entry name" value="ACDC"/>
    <property type="match status" value="1"/>
</dbReference>
<dbReference type="Gene3D" id="1.20.5.2050">
    <property type="match status" value="2"/>
</dbReference>
<evidence type="ECO:0000256" key="3">
    <source>
        <dbReference type="ARBA" id="ARBA00023125"/>
    </source>
</evidence>
<feature type="domain" description="AP2/ERF" evidence="7">
    <location>
        <begin position="735"/>
        <end position="784"/>
    </location>
</feature>
<keyword evidence="3" id="KW-0238">DNA-binding</keyword>
<feature type="region of interest" description="Disordered" evidence="6">
    <location>
        <begin position="854"/>
        <end position="911"/>
    </location>
</feature>
<name>A0A1A8YRE1_PLAOA</name>
<feature type="region of interest" description="Disordered" evidence="6">
    <location>
        <begin position="1406"/>
        <end position="1431"/>
    </location>
</feature>
<evidence type="ECO:0000313" key="9">
    <source>
        <dbReference type="EMBL" id="SBT33997.1"/>
    </source>
</evidence>
<dbReference type="Proteomes" id="UP000078555">
    <property type="component" value="Unassembled WGS sequence"/>
</dbReference>
<feature type="compositionally biased region" description="Polar residues" evidence="6">
    <location>
        <begin position="454"/>
        <end position="472"/>
    </location>
</feature>
<protein>
    <submittedName>
        <fullName evidence="9">Transcription factor with AP2 domain(S), putative (ApiAP2)</fullName>
    </submittedName>
</protein>
<evidence type="ECO:0000256" key="5">
    <source>
        <dbReference type="ARBA" id="ARBA00023242"/>
    </source>
</evidence>
<accession>A0A1A8YRE1</accession>
<evidence type="ECO:0000259" key="8">
    <source>
        <dbReference type="Pfam" id="PF14733"/>
    </source>
</evidence>
<keyword evidence="5" id="KW-0539">Nucleus</keyword>
<feature type="region of interest" description="Disordered" evidence="6">
    <location>
        <begin position="131"/>
        <end position="170"/>
    </location>
</feature>
<organism evidence="9 10">
    <name type="scientific">Plasmodium ovale wallikeri</name>
    <dbReference type="NCBI Taxonomy" id="864142"/>
    <lineage>
        <taxon>Eukaryota</taxon>
        <taxon>Sar</taxon>
        <taxon>Alveolata</taxon>
        <taxon>Apicomplexa</taxon>
        <taxon>Aconoidasida</taxon>
        <taxon>Haemosporida</taxon>
        <taxon>Plasmodiidae</taxon>
        <taxon>Plasmodium</taxon>
        <taxon>Plasmodium (Plasmodium)</taxon>
    </lineage>
</organism>
<comment type="subcellular location">
    <subcellularLocation>
        <location evidence="1">Nucleus</location>
    </subcellularLocation>
</comment>
<evidence type="ECO:0000256" key="4">
    <source>
        <dbReference type="ARBA" id="ARBA00023163"/>
    </source>
</evidence>
<dbReference type="GO" id="GO:0003700">
    <property type="term" value="F:DNA-binding transcription factor activity"/>
    <property type="evidence" value="ECO:0007669"/>
    <property type="project" value="InterPro"/>
</dbReference>
<feature type="domain" description="AP2-coincident C-terminal" evidence="8">
    <location>
        <begin position="189"/>
        <end position="267"/>
    </location>
</feature>
<proteinExistence type="predicted"/>
<feature type="compositionally biased region" description="Basic residues" evidence="6">
    <location>
        <begin position="682"/>
        <end position="692"/>
    </location>
</feature>
<dbReference type="PANTHER" id="PTHR14689:SF2">
    <property type="entry name" value="PHORBOL-ESTER_DAG-TYPE DOMAIN-CONTAINING PROTEIN"/>
    <property type="match status" value="1"/>
</dbReference>
<dbReference type="Pfam" id="PF00847">
    <property type="entry name" value="AP2"/>
    <property type="match status" value="2"/>
</dbReference>
<keyword evidence="2" id="KW-0805">Transcription regulation</keyword>
<feature type="compositionally biased region" description="Basic and acidic residues" evidence="6">
    <location>
        <begin position="157"/>
        <end position="170"/>
    </location>
</feature>
<gene>
    <name evidence="9" type="ORF">POVWA1_019960</name>
</gene>
<dbReference type="GO" id="GO:0005634">
    <property type="term" value="C:nucleus"/>
    <property type="evidence" value="ECO:0007669"/>
    <property type="project" value="UniProtKB-SubCell"/>
</dbReference>
<dbReference type="EMBL" id="FLRD01000063">
    <property type="protein sequence ID" value="SBT33997.1"/>
    <property type="molecule type" value="Genomic_DNA"/>
</dbReference>
<dbReference type="PANTHER" id="PTHR14689">
    <property type="entry name" value="PHORBOL-ESTER_DAG-TYPE DOMAIN-CONTAINING PROTEIN"/>
    <property type="match status" value="1"/>
</dbReference>
<evidence type="ECO:0000256" key="6">
    <source>
        <dbReference type="SAM" id="MobiDB-lite"/>
    </source>
</evidence>
<dbReference type="InterPro" id="IPR001471">
    <property type="entry name" value="AP2/ERF_dom"/>
</dbReference>
<feature type="region of interest" description="Disordered" evidence="6">
    <location>
        <begin position="648"/>
        <end position="702"/>
    </location>
</feature>
<feature type="compositionally biased region" description="Polar residues" evidence="6">
    <location>
        <begin position="1406"/>
        <end position="1425"/>
    </location>
</feature>
<dbReference type="InterPro" id="IPR028078">
    <property type="entry name" value="ACDC"/>
</dbReference>
<sequence length="1459" mass="160179">MHVGTHARIASSNCASRSMDQALFLIALSIKSIHINCALSNHYMFSRITLLQSSLCESSHAHERVSKALREKRCEQRAARRLTASRALRLHKHASTYTSAVYFCTCLLVHIESLIDVGKHRDRRPFSMEEAAVERDTGMKNEEGIENSGELSVDSPNAKEQEGEMNFEKKEEMETSRVNMSEQEKLDVPSLVEICKQQLIVILKDMCADSSNSDEKASFMYHLNRLRSAVTVVDLHNYIAVFGPCLSYNKLPSTWNISVCDYLKQQLNILRAADSQHTSTNYANYYDLHNEYEEAIHEKKIGVVNAENGFHMGSRNLQGSSLKGSGSNNCHGSNCIGNGCVGSGCSAGCGYPFCDQDDGLMDDYYDCLMRTKLADESPNCMKYMVNGKNDTLNSTEVDNVISYLRKYEVKSGKDSSKMEDELKYGKELDDYDFQEEYLKDKALYDSDIDDPSIVDNSSMINPNGGRNYTDSNIMNMTNTVSSGNGGSDLMMSGKDFNLKLERMKKGDILSSWSRANTEGHPEYLPRIPGVRFNPKKQQWLAAWNDNTREIRRYFSVKQYGFEQARILAVKARQEAEKAGARCKPMFHVHGRKATDGMSVDASKNGEMEDGYSGMNAGLMSGMIGGNSSGNMLLANGIGGITQGNIAPGGITPGGNNNNDPVVKKDGGKEGGKEGGKGENKGVKRGRGRPPKRKLSEDSQLSLDDMEQSLCRNNNDNGETLECMDSFDKDCTRPMKGVSYNDRKGSWLAYWSIGKNFQMRRFPIKKLGFEKAKELAIQCRLEAEQAGATTTENRTKRMKNMLTLHSENTIEGIMNNNHSMDHDDNMINEGKGINGNLLISQMHGYGGHPNQMNPHHQMNNSHHHMHLHHGNSMNGIQSSKIPHSDGQDSENDFSPTKRTRAPRGRRMESLTARASALTPVEGVRFDPYSYSWFAKYLENENSKEPKISKYLLKKWGFNKAHSLAVHTVKCAFKAVPFTDEELINIFNVDAKNLLSNQNNLINIEFKETFDPNGGGITGDSGGDSVLMNSMGMMGSINGLNGIDGVGSTVSGGYNGCLDTFCGGLNGEVGVNVGMKNGENVNMNVNVNVSGMISAFEEVEGGSGPDMMDGKGVGTGNIHVEDVMTTGNGSSKHMTNIVNGLNSVNGDQGLLNEETLLSSYQHSGEANVESGDNDMGVLSDVLKGGGGDDIPNGIPFINEGSSGVVKGIGRNIIRDNTIGHGPFCVPIPEEIGGNPDNENINEANNSEVQDKGNMGVDGRRVPSDDASCWIGRNVTADKLNTDGSGGVNIGMNSSLYGGSSAPKVFSIEREIPSQFRGIVESEENEVCKDFLEDKYDIPTNTLRNDAKNGDNHHVNHNDNSSIDVREISDNVERHALANASTLRIMNGQYNVDVHADVSTNLENGNGFTNDSTTYDQNGCNSFSSYGNDNEETDKIIGPSKKELGESSLYYMNVKPEIKTEQ</sequence>
<evidence type="ECO:0000313" key="10">
    <source>
        <dbReference type="Proteomes" id="UP000078555"/>
    </source>
</evidence>
<feature type="compositionally biased region" description="Basic and acidic residues" evidence="6">
    <location>
        <begin position="131"/>
        <end position="143"/>
    </location>
</feature>
<feature type="compositionally biased region" description="Basic and acidic residues" evidence="6">
    <location>
        <begin position="661"/>
        <end position="681"/>
    </location>
</feature>
<evidence type="ECO:0000259" key="7">
    <source>
        <dbReference type="Pfam" id="PF00847"/>
    </source>
</evidence>
<feature type="domain" description="AP2/ERF" evidence="7">
    <location>
        <begin position="525"/>
        <end position="577"/>
    </location>
</feature>
<reference evidence="10" key="1">
    <citation type="submission" date="2016-05" db="EMBL/GenBank/DDBJ databases">
        <authorList>
            <person name="Naeem Raeece"/>
        </authorList>
    </citation>
    <scope>NUCLEOTIDE SEQUENCE [LARGE SCALE GENOMIC DNA]</scope>
</reference>
<evidence type="ECO:0000256" key="1">
    <source>
        <dbReference type="ARBA" id="ARBA00004123"/>
    </source>
</evidence>
<keyword evidence="10" id="KW-1185">Reference proteome</keyword>
<feature type="region of interest" description="Disordered" evidence="6">
    <location>
        <begin position="453"/>
        <end position="472"/>
    </location>
</feature>